<keyword evidence="2" id="KW-1185">Reference proteome</keyword>
<evidence type="ECO:0000313" key="1">
    <source>
        <dbReference type="EMBL" id="CAB0031830.1"/>
    </source>
</evidence>
<protein>
    <submittedName>
        <fullName evidence="1">Uncharacterized protein</fullName>
    </submittedName>
</protein>
<gene>
    <name evidence="1" type="ORF">TBRA_LOCUS3792</name>
</gene>
<dbReference type="EMBL" id="CADCXV010000656">
    <property type="protein sequence ID" value="CAB0031830.1"/>
    <property type="molecule type" value="Genomic_DNA"/>
</dbReference>
<name>A0A6H5I5I2_9HYME</name>
<sequence>MADVRGQSSERYPDRLADACWRHVPTKDNPSDCATRGRSPLDWPHFRFGGMALLGSPTRSPRGRFVIGAGGHRAGGSERSVSNHIAGALLDREETGRAGAHGGYAAWRSAVDARSSWSHVLDFARPSYRSRCVPELRALRSFPSWAAIGATDGSVLPAVRVTTRTTFFKPQDWIMPDHCLSCFPGDARPIYQGYIAIFICMVVRAVHVEVVSDLTTGAFSRLRRFLASAPDEEDLRCSTRTMRRPSREQRGAS</sequence>
<organism evidence="1 2">
    <name type="scientific">Trichogramma brassicae</name>
    <dbReference type="NCBI Taxonomy" id="86971"/>
    <lineage>
        <taxon>Eukaryota</taxon>
        <taxon>Metazoa</taxon>
        <taxon>Ecdysozoa</taxon>
        <taxon>Arthropoda</taxon>
        <taxon>Hexapoda</taxon>
        <taxon>Insecta</taxon>
        <taxon>Pterygota</taxon>
        <taxon>Neoptera</taxon>
        <taxon>Endopterygota</taxon>
        <taxon>Hymenoptera</taxon>
        <taxon>Apocrita</taxon>
        <taxon>Proctotrupomorpha</taxon>
        <taxon>Chalcidoidea</taxon>
        <taxon>Trichogrammatidae</taxon>
        <taxon>Trichogramma</taxon>
    </lineage>
</organism>
<reference evidence="1 2" key="1">
    <citation type="submission" date="2020-02" db="EMBL/GenBank/DDBJ databases">
        <authorList>
            <person name="Ferguson B K."/>
        </authorList>
    </citation>
    <scope>NUCLEOTIDE SEQUENCE [LARGE SCALE GENOMIC DNA]</scope>
</reference>
<dbReference type="AlphaFoldDB" id="A0A6H5I5I2"/>
<dbReference type="Proteomes" id="UP000479190">
    <property type="component" value="Unassembled WGS sequence"/>
</dbReference>
<accession>A0A6H5I5I2</accession>
<evidence type="ECO:0000313" key="2">
    <source>
        <dbReference type="Proteomes" id="UP000479190"/>
    </source>
</evidence>
<proteinExistence type="predicted"/>